<protein>
    <submittedName>
        <fullName evidence="1">Uncharacterized protein</fullName>
    </submittedName>
</protein>
<dbReference type="EMBL" id="GGEC01080783">
    <property type="protein sequence ID" value="MBX61267.1"/>
    <property type="molecule type" value="Transcribed_RNA"/>
</dbReference>
<accession>A0A2P2Q2Q8</accession>
<dbReference type="AlphaFoldDB" id="A0A2P2Q2Q8"/>
<proteinExistence type="predicted"/>
<reference evidence="1" key="1">
    <citation type="submission" date="2018-02" db="EMBL/GenBank/DDBJ databases">
        <title>Rhizophora mucronata_Transcriptome.</title>
        <authorList>
            <person name="Meera S.P."/>
            <person name="Sreeshan A."/>
            <person name="Augustine A."/>
        </authorList>
    </citation>
    <scope>NUCLEOTIDE SEQUENCE</scope>
    <source>
        <tissue evidence="1">Leaf</tissue>
    </source>
</reference>
<organism evidence="1">
    <name type="scientific">Rhizophora mucronata</name>
    <name type="common">Asiatic mangrove</name>
    <dbReference type="NCBI Taxonomy" id="61149"/>
    <lineage>
        <taxon>Eukaryota</taxon>
        <taxon>Viridiplantae</taxon>
        <taxon>Streptophyta</taxon>
        <taxon>Embryophyta</taxon>
        <taxon>Tracheophyta</taxon>
        <taxon>Spermatophyta</taxon>
        <taxon>Magnoliopsida</taxon>
        <taxon>eudicotyledons</taxon>
        <taxon>Gunneridae</taxon>
        <taxon>Pentapetalae</taxon>
        <taxon>rosids</taxon>
        <taxon>fabids</taxon>
        <taxon>Malpighiales</taxon>
        <taxon>Rhizophoraceae</taxon>
        <taxon>Rhizophora</taxon>
    </lineage>
</organism>
<name>A0A2P2Q2Q8_RHIMU</name>
<evidence type="ECO:0000313" key="1">
    <source>
        <dbReference type="EMBL" id="MBX61267.1"/>
    </source>
</evidence>
<sequence>MYFQDISPTNLIFDHMNRSVELLFFHLSDLRR</sequence>